<dbReference type="SMART" id="SM00291">
    <property type="entry name" value="ZnF_ZZ"/>
    <property type="match status" value="2"/>
</dbReference>
<accession>X8IZV6</accession>
<dbReference type="Pfam" id="PF00569">
    <property type="entry name" value="ZZ"/>
    <property type="match status" value="1"/>
</dbReference>
<keyword evidence="3" id="KW-0862">Zinc</keyword>
<dbReference type="PANTHER" id="PTHR15090">
    <property type="entry name" value="SEQUESTOSOME 1-RELATED"/>
    <property type="match status" value="1"/>
</dbReference>
<protein>
    <submittedName>
        <fullName evidence="5">ZZ type zinc finger protein</fullName>
    </submittedName>
</protein>
<evidence type="ECO:0000313" key="6">
    <source>
        <dbReference type="Proteomes" id="UP000030108"/>
    </source>
</evidence>
<name>X8IZV6_9AGAM</name>
<dbReference type="Proteomes" id="UP000030108">
    <property type="component" value="Unassembled WGS sequence"/>
</dbReference>
<dbReference type="InterPro" id="IPR000433">
    <property type="entry name" value="Znf_ZZ"/>
</dbReference>
<keyword evidence="1" id="KW-0479">Metal-binding</keyword>
<dbReference type="PROSITE" id="PS01357">
    <property type="entry name" value="ZF_ZZ_1"/>
    <property type="match status" value="1"/>
</dbReference>
<feature type="non-terminal residue" evidence="5">
    <location>
        <position position="216"/>
    </location>
</feature>
<sequence length="216" mass="24443">MGNTRSTRLVSPVRWLYAMFPRSVLVPVPVAVPTPVCRRSRRPSPRLPSCRPLNKYPNLRALVSHRTRGVSYKYTACPDYDACESCFCVSEEVHPGHSFAKVYKQGDIIVRKSAQSGFRHHAQCDVCHKQILGVRYKCIHPTCPDFDICGRCEVLPFAVHPDTHVFVKLKSHISSYDGLRNIFDVASGREQASQPQFSIIRVPVPVVRIPTPRLHI</sequence>
<evidence type="ECO:0000259" key="4">
    <source>
        <dbReference type="PROSITE" id="PS01357"/>
    </source>
</evidence>
<evidence type="ECO:0000256" key="2">
    <source>
        <dbReference type="ARBA" id="ARBA00022771"/>
    </source>
</evidence>
<gene>
    <name evidence="5" type="ORF">RSOL_072590</name>
</gene>
<feature type="domain" description="ZZ-type" evidence="4">
    <location>
        <begin position="124"/>
        <end position="152"/>
    </location>
</feature>
<comment type="caution">
    <text evidence="5">The sequence shown here is derived from an EMBL/GenBank/DDBJ whole genome shotgun (WGS) entry which is preliminary data.</text>
</comment>
<reference evidence="6" key="1">
    <citation type="journal article" date="2014" name="Genome Announc.">
        <title>Draft genome sequence of the plant-pathogenic soil fungus Rhizoctonia solani anastomosis group 3 strain Rhs1AP.</title>
        <authorList>
            <person name="Cubeta M.A."/>
            <person name="Thomas E."/>
            <person name="Dean R.A."/>
            <person name="Jabaji S."/>
            <person name="Neate S.M."/>
            <person name="Tavantzis S."/>
            <person name="Toda T."/>
            <person name="Vilgalys R."/>
            <person name="Bharathan N."/>
            <person name="Fedorova-Abrams N."/>
            <person name="Pakala S.B."/>
            <person name="Pakala S.M."/>
            <person name="Zafar N."/>
            <person name="Joardar V."/>
            <person name="Losada L."/>
            <person name="Nierman W.C."/>
        </authorList>
    </citation>
    <scope>NUCLEOTIDE SEQUENCE [LARGE SCALE GENOMIC DNA]</scope>
    <source>
        <strain evidence="6">AG-3</strain>
    </source>
</reference>
<evidence type="ECO:0000256" key="3">
    <source>
        <dbReference type="ARBA" id="ARBA00022833"/>
    </source>
</evidence>
<dbReference type="SUPFAM" id="SSF57850">
    <property type="entry name" value="RING/U-box"/>
    <property type="match status" value="2"/>
</dbReference>
<dbReference type="InterPro" id="IPR043145">
    <property type="entry name" value="Znf_ZZ_sf"/>
</dbReference>
<keyword evidence="2" id="KW-0863">Zinc-finger</keyword>
<dbReference type="InterPro" id="IPR052260">
    <property type="entry name" value="Autophagy_Rcpt_SigReg"/>
</dbReference>
<dbReference type="Gene3D" id="3.30.60.90">
    <property type="match status" value="1"/>
</dbReference>
<proteinExistence type="predicted"/>
<dbReference type="OrthoDB" id="661148at2759"/>
<dbReference type="CDD" id="cd02340">
    <property type="entry name" value="ZZ_NBR1_like"/>
    <property type="match status" value="1"/>
</dbReference>
<organism evidence="5 6">
    <name type="scientific">Rhizoctonia solani AG-3 Rhs1AP</name>
    <dbReference type="NCBI Taxonomy" id="1086054"/>
    <lineage>
        <taxon>Eukaryota</taxon>
        <taxon>Fungi</taxon>
        <taxon>Dikarya</taxon>
        <taxon>Basidiomycota</taxon>
        <taxon>Agaricomycotina</taxon>
        <taxon>Agaricomycetes</taxon>
        <taxon>Cantharellales</taxon>
        <taxon>Ceratobasidiaceae</taxon>
        <taxon>Rhizoctonia</taxon>
    </lineage>
</organism>
<dbReference type="EMBL" id="JATN01000322">
    <property type="protein sequence ID" value="EUC54769.1"/>
    <property type="molecule type" value="Genomic_DNA"/>
</dbReference>
<dbReference type="GO" id="GO:0008270">
    <property type="term" value="F:zinc ion binding"/>
    <property type="evidence" value="ECO:0007669"/>
    <property type="project" value="UniProtKB-KW"/>
</dbReference>
<dbReference type="AlphaFoldDB" id="X8IZV6"/>
<evidence type="ECO:0000256" key="1">
    <source>
        <dbReference type="ARBA" id="ARBA00022723"/>
    </source>
</evidence>
<evidence type="ECO:0000313" key="5">
    <source>
        <dbReference type="EMBL" id="EUC54769.1"/>
    </source>
</evidence>